<keyword evidence="4 6" id="KW-0413">Isomerase</keyword>
<accession>A0A174CPQ1</accession>
<reference evidence="6 7" key="1">
    <citation type="submission" date="2015-09" db="EMBL/GenBank/DDBJ databases">
        <authorList>
            <consortium name="Pathogen Informatics"/>
        </authorList>
    </citation>
    <scope>NUCLEOTIDE SEQUENCE [LARGE SCALE GENOMIC DNA]</scope>
    <source>
        <strain evidence="6 7">2789STDY5608823</strain>
    </source>
</reference>
<dbReference type="SUPFAM" id="SSF63965">
    <property type="entry name" value="Precorrin-8X methylmutase CbiC/CobH"/>
    <property type="match status" value="1"/>
</dbReference>
<comment type="similarity">
    <text evidence="2">Belongs to the CobH/CbiC family.</text>
</comment>
<evidence type="ECO:0000313" key="7">
    <source>
        <dbReference type="Proteomes" id="UP000095468"/>
    </source>
</evidence>
<dbReference type="InterPro" id="IPR003722">
    <property type="entry name" value="Cbl_synth_CobH/CbiC"/>
</dbReference>
<comment type="pathway">
    <text evidence="1">Cofactor biosynthesis; adenosylcobalamin biosynthesis.</text>
</comment>
<dbReference type="EMBL" id="CYYP01000008">
    <property type="protein sequence ID" value="CUO15104.1"/>
    <property type="molecule type" value="Genomic_DNA"/>
</dbReference>
<dbReference type="PANTHER" id="PTHR43588">
    <property type="entry name" value="COBALT-PRECORRIN-8 METHYLMUTASE"/>
    <property type="match status" value="1"/>
</dbReference>
<evidence type="ECO:0000313" key="6">
    <source>
        <dbReference type="EMBL" id="CUO15104.1"/>
    </source>
</evidence>
<dbReference type="GO" id="GO:0016993">
    <property type="term" value="F:precorrin-8X methylmutase activity"/>
    <property type="evidence" value="ECO:0007669"/>
    <property type="project" value="InterPro"/>
</dbReference>
<organism evidence="6 7">
    <name type="scientific">Collinsella aerofaciens</name>
    <dbReference type="NCBI Taxonomy" id="74426"/>
    <lineage>
        <taxon>Bacteria</taxon>
        <taxon>Bacillati</taxon>
        <taxon>Actinomycetota</taxon>
        <taxon>Coriobacteriia</taxon>
        <taxon>Coriobacteriales</taxon>
        <taxon>Coriobacteriaceae</taxon>
        <taxon>Collinsella</taxon>
    </lineage>
</organism>
<feature type="domain" description="Cobalamin biosynthesis precorrin-8X methylmutase CobH/CbiC" evidence="5">
    <location>
        <begin position="10"/>
        <end position="204"/>
    </location>
</feature>
<dbReference type="GO" id="GO:0009236">
    <property type="term" value="P:cobalamin biosynthetic process"/>
    <property type="evidence" value="ECO:0007669"/>
    <property type="project" value="UniProtKB-UniPathway"/>
</dbReference>
<keyword evidence="3" id="KW-0169">Cobalamin biosynthesis</keyword>
<sequence length="213" mass="22108">MDSKEMAPGDIERRSFEIITEELGGRTFPPLEEPVVKRVIHTTADFSYADSLVFTHDAAHCALDALRAGATVLTDTNMALAGISKPALAKIGCQAVCYMADPDVAATARAAGTTRAVASMDKACGIEGPLIVAVGNAPTALLRLAELMDAGKISPALVVGVPVGFVNVVEAKEELLARRVPAIVARGRKGGSTVAAAIMNALLYEITRPGGPK</sequence>
<dbReference type="RefSeq" id="WP_055286486.1">
    <property type="nucleotide sequence ID" value="NZ_CYYP01000008.1"/>
</dbReference>
<evidence type="ECO:0000256" key="3">
    <source>
        <dbReference type="ARBA" id="ARBA00022573"/>
    </source>
</evidence>
<evidence type="ECO:0000256" key="2">
    <source>
        <dbReference type="ARBA" id="ARBA00009774"/>
    </source>
</evidence>
<dbReference type="UniPathway" id="UPA00148"/>
<dbReference type="Proteomes" id="UP000095468">
    <property type="component" value="Unassembled WGS sequence"/>
</dbReference>
<protein>
    <submittedName>
        <fullName evidence="6">Cobalt-precorrin-8X methylmutase</fullName>
        <ecNumber evidence="6">5.4.1.-</ecNumber>
    </submittedName>
</protein>
<name>A0A174CPQ1_9ACTN</name>
<evidence type="ECO:0000256" key="4">
    <source>
        <dbReference type="ARBA" id="ARBA00023235"/>
    </source>
</evidence>
<gene>
    <name evidence="6" type="primary">cbiC</name>
    <name evidence="6" type="ORF">ERS852381_01138</name>
</gene>
<dbReference type="EC" id="5.4.1.-" evidence="6"/>
<proteinExistence type="inferred from homology"/>
<dbReference type="Gene3D" id="3.40.50.10230">
    <property type="entry name" value="Cobalamin biosynthesis CobH/CbiC, precorrin-8X methylmutase"/>
    <property type="match status" value="1"/>
</dbReference>
<evidence type="ECO:0000259" key="5">
    <source>
        <dbReference type="Pfam" id="PF02570"/>
    </source>
</evidence>
<evidence type="ECO:0000256" key="1">
    <source>
        <dbReference type="ARBA" id="ARBA00004953"/>
    </source>
</evidence>
<dbReference type="PANTHER" id="PTHR43588:SF1">
    <property type="entry name" value="COBALT-PRECORRIN-8 METHYLMUTASE"/>
    <property type="match status" value="1"/>
</dbReference>
<dbReference type="AlphaFoldDB" id="A0A174CPQ1"/>
<dbReference type="Pfam" id="PF02570">
    <property type="entry name" value="CbiC"/>
    <property type="match status" value="1"/>
</dbReference>
<dbReference type="InterPro" id="IPR036588">
    <property type="entry name" value="CobH/CbiC_sf"/>
</dbReference>